<dbReference type="Proteomes" id="UP000002358">
    <property type="component" value="Chromosome 5"/>
</dbReference>
<accession>A0A7M7J4A0</accession>
<sequence length="107" mass="12509">MMEFGCLLLLFGLVLFIAIVAANTHEKNFELEDFELEDSEEGLDPLEERILKTPEIIKIIRRFIRLIARKCLRIAIRNCKENWPDIKALAKCAKEYLKETKGRCIIE</sequence>
<dbReference type="RefSeq" id="XP_016844890.1">
    <property type="nucleotide sequence ID" value="XM_016989401.3"/>
</dbReference>
<dbReference type="GeneID" id="107982059"/>
<keyword evidence="1" id="KW-0732">Signal</keyword>
<dbReference type="AlphaFoldDB" id="A0A7M7J4A0"/>
<evidence type="ECO:0000313" key="2">
    <source>
        <dbReference type="EnsemblMetazoa" id="XP_016844890"/>
    </source>
</evidence>
<evidence type="ECO:0000256" key="1">
    <source>
        <dbReference type="SAM" id="SignalP"/>
    </source>
</evidence>
<dbReference type="InParanoid" id="A0A7M7J4A0"/>
<proteinExistence type="predicted"/>
<reference evidence="2" key="1">
    <citation type="submission" date="2021-01" db="UniProtKB">
        <authorList>
            <consortium name="EnsemblMetazoa"/>
        </authorList>
    </citation>
    <scope>IDENTIFICATION</scope>
</reference>
<keyword evidence="3" id="KW-1185">Reference proteome</keyword>
<protein>
    <submittedName>
        <fullName evidence="2">Uncharacterized protein</fullName>
    </submittedName>
</protein>
<organism evidence="2 3">
    <name type="scientific">Nasonia vitripennis</name>
    <name type="common">Parasitic wasp</name>
    <dbReference type="NCBI Taxonomy" id="7425"/>
    <lineage>
        <taxon>Eukaryota</taxon>
        <taxon>Metazoa</taxon>
        <taxon>Ecdysozoa</taxon>
        <taxon>Arthropoda</taxon>
        <taxon>Hexapoda</taxon>
        <taxon>Insecta</taxon>
        <taxon>Pterygota</taxon>
        <taxon>Neoptera</taxon>
        <taxon>Endopterygota</taxon>
        <taxon>Hymenoptera</taxon>
        <taxon>Apocrita</taxon>
        <taxon>Proctotrupomorpha</taxon>
        <taxon>Chalcidoidea</taxon>
        <taxon>Pteromalidae</taxon>
        <taxon>Pteromalinae</taxon>
        <taxon>Nasonia</taxon>
    </lineage>
</organism>
<feature type="chain" id="PRO_5029523430" evidence="1">
    <location>
        <begin position="23"/>
        <end position="107"/>
    </location>
</feature>
<feature type="signal peptide" evidence="1">
    <location>
        <begin position="1"/>
        <end position="22"/>
    </location>
</feature>
<dbReference type="EnsemblMetazoa" id="XM_016989401">
    <property type="protein sequence ID" value="XP_016844890"/>
    <property type="gene ID" value="LOC107982059"/>
</dbReference>
<dbReference type="KEGG" id="nvi:107982059"/>
<name>A0A7M7J4A0_NASVI</name>
<evidence type="ECO:0000313" key="3">
    <source>
        <dbReference type="Proteomes" id="UP000002358"/>
    </source>
</evidence>